<dbReference type="InterPro" id="IPR000073">
    <property type="entry name" value="AB_hydrolase_1"/>
</dbReference>
<name>A0A452QA00_URSAM</name>
<dbReference type="AlphaFoldDB" id="A0A452QA00"/>
<sequence length="174" mass="19744">MAKYDLPASIDFIVKHTGQEEIFYIGHSQGTTIAFITFSTIPKIAERIKIFFALAPVFSIKYSKSPLIKMAYKWKSVIKAFFGNKDFLPNTSFKRFVGSKLLNIKDYAFSGWTKYKNYFLTPQSRVDVYMSHNPAGTSVQNMLHWSQRENLQADPLLSAETNAGLNPTTLRSGP</sequence>
<evidence type="ECO:0000313" key="4">
    <source>
        <dbReference type="Ensembl" id="ENSUAMP00000001230.1"/>
    </source>
</evidence>
<dbReference type="Pfam" id="PF00561">
    <property type="entry name" value="Abhydrolase_1"/>
    <property type="match status" value="1"/>
</dbReference>
<keyword evidence="2" id="KW-0443">Lipid metabolism</keyword>
<dbReference type="PANTHER" id="PTHR11005">
    <property type="entry name" value="LYSOSOMAL ACID LIPASE-RELATED"/>
    <property type="match status" value="1"/>
</dbReference>
<reference evidence="5" key="1">
    <citation type="submission" date="2016-06" db="EMBL/GenBank/DDBJ databases">
        <title>De novo assembly and RNA-Seq shows season-dependent expression and editing in black bear kidneys.</title>
        <authorList>
            <person name="Korstanje R."/>
            <person name="Srivastava A."/>
            <person name="Sarsani V.K."/>
            <person name="Sheehan S.M."/>
            <person name="Seger R.L."/>
            <person name="Barter M.E."/>
            <person name="Lindqvist C."/>
            <person name="Brody L.C."/>
            <person name="Mullikin J.C."/>
        </authorList>
    </citation>
    <scope>NUCLEOTIDE SEQUENCE [LARGE SCALE GENOMIC DNA]</scope>
</reference>
<dbReference type="GO" id="GO:0016042">
    <property type="term" value="P:lipid catabolic process"/>
    <property type="evidence" value="ECO:0007669"/>
    <property type="project" value="UniProtKB-KW"/>
</dbReference>
<accession>A0A452QA00</accession>
<dbReference type="InterPro" id="IPR029058">
    <property type="entry name" value="AB_hydrolase_fold"/>
</dbReference>
<feature type="domain" description="AB hydrolase-1" evidence="3">
    <location>
        <begin position="4"/>
        <end position="149"/>
    </location>
</feature>
<dbReference type="Gene3D" id="3.40.50.1820">
    <property type="entry name" value="alpha/beta hydrolase"/>
    <property type="match status" value="1"/>
</dbReference>
<keyword evidence="1" id="KW-0442">Lipid degradation</keyword>
<dbReference type="GeneTree" id="ENSGT00940000163386"/>
<evidence type="ECO:0000313" key="5">
    <source>
        <dbReference type="Proteomes" id="UP000291022"/>
    </source>
</evidence>
<reference evidence="4" key="3">
    <citation type="submission" date="2025-09" db="UniProtKB">
        <authorList>
            <consortium name="Ensembl"/>
        </authorList>
    </citation>
    <scope>IDENTIFICATION</scope>
</reference>
<keyword evidence="5" id="KW-1185">Reference proteome</keyword>
<dbReference type="Proteomes" id="UP000291022">
    <property type="component" value="Unassembled WGS sequence"/>
</dbReference>
<dbReference type="OMA" id="TIDFIAF"/>
<evidence type="ECO:0000259" key="3">
    <source>
        <dbReference type="Pfam" id="PF00561"/>
    </source>
</evidence>
<dbReference type="Ensembl" id="ENSUAMT00000001420.1">
    <property type="protein sequence ID" value="ENSUAMP00000001230.1"/>
    <property type="gene ID" value="ENSUAMG00000001191.1"/>
</dbReference>
<organism evidence="4 5">
    <name type="scientific">Ursus americanus</name>
    <name type="common">American black bear</name>
    <name type="synonym">Euarctos americanus</name>
    <dbReference type="NCBI Taxonomy" id="9643"/>
    <lineage>
        <taxon>Eukaryota</taxon>
        <taxon>Metazoa</taxon>
        <taxon>Chordata</taxon>
        <taxon>Craniata</taxon>
        <taxon>Vertebrata</taxon>
        <taxon>Euteleostomi</taxon>
        <taxon>Mammalia</taxon>
        <taxon>Eutheria</taxon>
        <taxon>Laurasiatheria</taxon>
        <taxon>Carnivora</taxon>
        <taxon>Caniformia</taxon>
        <taxon>Ursidae</taxon>
        <taxon>Ursus</taxon>
    </lineage>
</organism>
<evidence type="ECO:0000256" key="2">
    <source>
        <dbReference type="ARBA" id="ARBA00023098"/>
    </source>
</evidence>
<protein>
    <recommendedName>
        <fullName evidence="3">AB hydrolase-1 domain-containing protein</fullName>
    </recommendedName>
</protein>
<dbReference type="STRING" id="9643.ENSUAMP00000001230"/>
<proteinExistence type="predicted"/>
<dbReference type="SUPFAM" id="SSF53474">
    <property type="entry name" value="alpha/beta-Hydrolases"/>
    <property type="match status" value="1"/>
</dbReference>
<reference evidence="4" key="2">
    <citation type="submission" date="2025-08" db="UniProtKB">
        <authorList>
            <consortium name="Ensembl"/>
        </authorList>
    </citation>
    <scope>IDENTIFICATION</scope>
</reference>
<evidence type="ECO:0000256" key="1">
    <source>
        <dbReference type="ARBA" id="ARBA00022963"/>
    </source>
</evidence>